<feature type="transmembrane region" description="Helical" evidence="8">
    <location>
        <begin position="124"/>
        <end position="141"/>
    </location>
</feature>
<feature type="transmembrane region" description="Helical" evidence="8">
    <location>
        <begin position="100"/>
        <end position="118"/>
    </location>
</feature>
<gene>
    <name evidence="11" type="ORF">F8O02_03910</name>
</gene>
<keyword evidence="3 8" id="KW-0812">Transmembrane</keyword>
<evidence type="ECO:0000256" key="8">
    <source>
        <dbReference type="SAM" id="Phobius"/>
    </source>
</evidence>
<sequence length="530" mass="59906">MGLAPGLGWFDPAAHEIGRQVLQRGVAAVFLIAFVSTWRQFPALLGEHGLLPVPEHLARLRAIEARADATRGGTGRARRRLVGRPSLFRLRRLAYTDRRLRAMTVIGAVLAASVVVGLPQRGPAWLVAAVFLVMWALYLSIVDIGQTFYGFGWEMLLLEAGFLSAWTGPADELMPQPLLVLVAWLLFRLEFGAGMIKWRGGSEWRDLTAMEHHHETQPMPGPLSRQAHLLPRWFHHCEVVANFVAQLVFPWLLFVPEPLASIASFVVIVTQLWLVLTGNYAWLNWLTIVLAASLVSDPVWRWMLGLPAQETVGPAPSPVSWQLIVWAVVVLLVVRSREPLRNLFRRSQLMNAAFDRWQLVNAYGAFGTVTSRRVEMEIEGLAPADTDGAAADAADGLEPGGAARPSADAERWLPYRFHGKPGDLKRIPRQWAPYHLRLDWLMWFLPFGPVTAQSWFLRLLVRLLEADPATLRLLRVDPFDGRRPRAIRVRSYEYRFTTRAERRRTGCRWSRRLLDEPVPPVRLDAVGTDR</sequence>
<evidence type="ECO:0000256" key="1">
    <source>
        <dbReference type="ARBA" id="ARBA00004477"/>
    </source>
</evidence>
<dbReference type="InterPro" id="IPR057433">
    <property type="entry name" value="LMF1/2_C"/>
</dbReference>
<evidence type="ECO:0000256" key="2">
    <source>
        <dbReference type="ARBA" id="ARBA00005512"/>
    </source>
</evidence>
<dbReference type="PANTHER" id="PTHR14463:SF10">
    <property type="entry name" value="LIPASE MATURATION FACTOR 1"/>
    <property type="match status" value="1"/>
</dbReference>
<reference evidence="11 12" key="1">
    <citation type="submission" date="2019-09" db="EMBL/GenBank/DDBJ databases">
        <title>Phylogeny of genus Pseudoclavibacter and closely related genus.</title>
        <authorList>
            <person name="Li Y."/>
        </authorList>
    </citation>
    <scope>NUCLEOTIDE SEQUENCE [LARGE SCALE GENOMIC DNA]</scope>
    <source>
        <strain evidence="11 12">JCM 16921</strain>
    </source>
</reference>
<evidence type="ECO:0000313" key="11">
    <source>
        <dbReference type="EMBL" id="KAB1633077.1"/>
    </source>
</evidence>
<feature type="transmembrane region" description="Helical" evidence="8">
    <location>
        <begin position="320"/>
        <end position="336"/>
    </location>
</feature>
<protein>
    <submittedName>
        <fullName evidence="11">Lipase maturation factor family protein</fullName>
    </submittedName>
</protein>
<evidence type="ECO:0000259" key="10">
    <source>
        <dbReference type="Pfam" id="PF25179"/>
    </source>
</evidence>
<keyword evidence="6 8" id="KW-0472">Membrane</keyword>
<dbReference type="GO" id="GO:0051604">
    <property type="term" value="P:protein maturation"/>
    <property type="evidence" value="ECO:0007669"/>
    <property type="project" value="InterPro"/>
</dbReference>
<keyword evidence="4" id="KW-0256">Endoplasmic reticulum</keyword>
<dbReference type="InterPro" id="IPR009613">
    <property type="entry name" value="LMF"/>
</dbReference>
<dbReference type="Pfam" id="PF25179">
    <property type="entry name" value="LMF1_C"/>
    <property type="match status" value="1"/>
</dbReference>
<evidence type="ECO:0000259" key="9">
    <source>
        <dbReference type="Pfam" id="PF06762"/>
    </source>
</evidence>
<feature type="transmembrane region" description="Helical" evidence="8">
    <location>
        <begin position="259"/>
        <end position="276"/>
    </location>
</feature>
<feature type="compositionally biased region" description="Low complexity" evidence="7">
    <location>
        <begin position="387"/>
        <end position="403"/>
    </location>
</feature>
<evidence type="ECO:0000256" key="3">
    <source>
        <dbReference type="ARBA" id="ARBA00022692"/>
    </source>
</evidence>
<dbReference type="AlphaFoldDB" id="A0A7C8BNX7"/>
<dbReference type="InterPro" id="IPR057434">
    <property type="entry name" value="LMF1/2_N"/>
</dbReference>
<evidence type="ECO:0000313" key="12">
    <source>
        <dbReference type="Proteomes" id="UP000481339"/>
    </source>
</evidence>
<proteinExistence type="inferred from homology"/>
<evidence type="ECO:0000256" key="4">
    <source>
        <dbReference type="ARBA" id="ARBA00022824"/>
    </source>
</evidence>
<dbReference type="Pfam" id="PF06762">
    <property type="entry name" value="LMF1"/>
    <property type="match status" value="1"/>
</dbReference>
<feature type="transmembrane region" description="Helical" evidence="8">
    <location>
        <begin position="283"/>
        <end position="300"/>
    </location>
</feature>
<keyword evidence="5 8" id="KW-1133">Transmembrane helix</keyword>
<comment type="similarity">
    <text evidence="2">Belongs to the lipase maturation factor family.</text>
</comment>
<comment type="caution">
    <text evidence="11">The sequence shown here is derived from an EMBL/GenBank/DDBJ whole genome shotgun (WGS) entry which is preliminary data.</text>
</comment>
<keyword evidence="12" id="KW-1185">Reference proteome</keyword>
<evidence type="ECO:0000256" key="5">
    <source>
        <dbReference type="ARBA" id="ARBA00022989"/>
    </source>
</evidence>
<accession>A0A7C8BNX7</accession>
<feature type="domain" description="Lipase maturation factor 1/2 C-terminal" evidence="10">
    <location>
        <begin position="359"/>
        <end position="518"/>
    </location>
</feature>
<evidence type="ECO:0000256" key="6">
    <source>
        <dbReference type="ARBA" id="ARBA00023136"/>
    </source>
</evidence>
<dbReference type="Proteomes" id="UP000481339">
    <property type="component" value="Unassembled WGS sequence"/>
</dbReference>
<name>A0A7C8BNX7_9MICO</name>
<dbReference type="EMBL" id="WBKA01000002">
    <property type="protein sequence ID" value="KAB1633077.1"/>
    <property type="molecule type" value="Genomic_DNA"/>
</dbReference>
<organism evidence="11 12">
    <name type="scientific">Pseudoclavibacter caeni</name>
    <dbReference type="NCBI Taxonomy" id="908846"/>
    <lineage>
        <taxon>Bacteria</taxon>
        <taxon>Bacillati</taxon>
        <taxon>Actinomycetota</taxon>
        <taxon>Actinomycetes</taxon>
        <taxon>Micrococcales</taxon>
        <taxon>Microbacteriaceae</taxon>
        <taxon>Pseudoclavibacter</taxon>
    </lineage>
</organism>
<feature type="domain" description="Lipase maturation factor 1/2 N-terminal" evidence="9">
    <location>
        <begin position="149"/>
        <end position="300"/>
    </location>
</feature>
<dbReference type="OrthoDB" id="9793230at2"/>
<feature type="region of interest" description="Disordered" evidence="7">
    <location>
        <begin position="387"/>
        <end position="406"/>
    </location>
</feature>
<dbReference type="PANTHER" id="PTHR14463">
    <property type="entry name" value="LIPASE MATURATION FACTOR"/>
    <property type="match status" value="1"/>
</dbReference>
<evidence type="ECO:0000256" key="7">
    <source>
        <dbReference type="SAM" id="MobiDB-lite"/>
    </source>
</evidence>
<comment type="subcellular location">
    <subcellularLocation>
        <location evidence="1">Endoplasmic reticulum membrane</location>
        <topology evidence="1">Multi-pass membrane protein</topology>
    </subcellularLocation>
</comment>